<feature type="signal peptide" evidence="10">
    <location>
        <begin position="1"/>
        <end position="21"/>
    </location>
</feature>
<dbReference type="PROSITE" id="PS51257">
    <property type="entry name" value="PROKAR_LIPOPROTEIN"/>
    <property type="match status" value="1"/>
</dbReference>
<dbReference type="RefSeq" id="WP_343883399.1">
    <property type="nucleotide sequence ID" value="NZ_BAAAFO010000004.1"/>
</dbReference>
<evidence type="ECO:0000256" key="6">
    <source>
        <dbReference type="ARBA" id="ARBA00023136"/>
    </source>
</evidence>
<comment type="caution">
    <text evidence="12">The sequence shown here is derived from an EMBL/GenBank/DDBJ whole genome shotgun (WGS) entry which is preliminary data.</text>
</comment>
<dbReference type="SUPFAM" id="SSF56954">
    <property type="entry name" value="Outer membrane efflux proteins (OEP)"/>
    <property type="match status" value="1"/>
</dbReference>
<comment type="function">
    <text evidence="9">Could be involved in resistance to puromycin, acriflavine and tetraphenylarsonium chloride.</text>
</comment>
<feature type="region of interest" description="Disordered" evidence="11">
    <location>
        <begin position="470"/>
        <end position="496"/>
    </location>
</feature>
<feature type="compositionally biased region" description="Low complexity" evidence="11">
    <location>
        <begin position="477"/>
        <end position="490"/>
    </location>
</feature>
<dbReference type="NCBIfam" id="TIGR01845">
    <property type="entry name" value="outer_NodT"/>
    <property type="match status" value="1"/>
</dbReference>
<dbReference type="InterPro" id="IPR010131">
    <property type="entry name" value="MdtP/NodT-like"/>
</dbReference>
<name>A0ABP3EE71_9GAMM</name>
<keyword evidence="3 10" id="KW-1134">Transmembrane beta strand</keyword>
<keyword evidence="7 10" id="KW-0564">Palmitate</keyword>
<evidence type="ECO:0000256" key="11">
    <source>
        <dbReference type="SAM" id="MobiDB-lite"/>
    </source>
</evidence>
<dbReference type="InterPro" id="IPR003423">
    <property type="entry name" value="OMP_efflux"/>
</dbReference>
<keyword evidence="5 10" id="KW-0732">Signal</keyword>
<evidence type="ECO:0000313" key="12">
    <source>
        <dbReference type="EMBL" id="GAA0260825.1"/>
    </source>
</evidence>
<feature type="chain" id="PRO_5044951661" evidence="10">
    <location>
        <begin position="22"/>
        <end position="496"/>
    </location>
</feature>
<dbReference type="Pfam" id="PF02321">
    <property type="entry name" value="OEP"/>
    <property type="match status" value="2"/>
</dbReference>
<evidence type="ECO:0000313" key="13">
    <source>
        <dbReference type="Proteomes" id="UP001500657"/>
    </source>
</evidence>
<comment type="similarity">
    <text evidence="2 10">Belongs to the outer membrane factor (OMF) (TC 1.B.17) family.</text>
</comment>
<evidence type="ECO:0000256" key="5">
    <source>
        <dbReference type="ARBA" id="ARBA00022729"/>
    </source>
</evidence>
<evidence type="ECO:0000256" key="1">
    <source>
        <dbReference type="ARBA" id="ARBA00004370"/>
    </source>
</evidence>
<protein>
    <submittedName>
        <fullName evidence="12">Multidrug efflux transporter outer membrane subunit MdtP</fullName>
    </submittedName>
</protein>
<dbReference type="PANTHER" id="PTHR30203:SF20">
    <property type="entry name" value="MULTIDRUG RESISTANCE OUTER MEMBRANE PROTEIN MDTP-RELATED"/>
    <property type="match status" value="1"/>
</dbReference>
<keyword evidence="6 10" id="KW-0472">Membrane</keyword>
<evidence type="ECO:0000256" key="2">
    <source>
        <dbReference type="ARBA" id="ARBA00007613"/>
    </source>
</evidence>
<comment type="subcellular location">
    <subcellularLocation>
        <location evidence="10">Cell outer membrane</location>
        <topology evidence="10">Lipid-anchor</topology>
    </subcellularLocation>
    <subcellularLocation>
        <location evidence="1">Membrane</location>
    </subcellularLocation>
</comment>
<dbReference type="Proteomes" id="UP001500657">
    <property type="component" value="Unassembled WGS sequence"/>
</dbReference>
<evidence type="ECO:0000256" key="10">
    <source>
        <dbReference type="RuleBase" id="RU362097"/>
    </source>
</evidence>
<evidence type="ECO:0000256" key="8">
    <source>
        <dbReference type="ARBA" id="ARBA00023288"/>
    </source>
</evidence>
<keyword evidence="8 10" id="KW-0449">Lipoprotein</keyword>
<dbReference type="EMBL" id="BAAAFO010000004">
    <property type="protein sequence ID" value="GAA0260825.1"/>
    <property type="molecule type" value="Genomic_DNA"/>
</dbReference>
<dbReference type="Gene3D" id="1.20.1600.10">
    <property type="entry name" value="Outer membrane efflux proteins (OEP)"/>
    <property type="match status" value="1"/>
</dbReference>
<reference evidence="13" key="1">
    <citation type="journal article" date="2019" name="Int. J. Syst. Evol. Microbiol.">
        <title>The Global Catalogue of Microorganisms (GCM) 10K type strain sequencing project: providing services to taxonomists for standard genome sequencing and annotation.</title>
        <authorList>
            <consortium name="The Broad Institute Genomics Platform"/>
            <consortium name="The Broad Institute Genome Sequencing Center for Infectious Disease"/>
            <person name="Wu L."/>
            <person name="Ma J."/>
        </authorList>
    </citation>
    <scope>NUCLEOTIDE SEQUENCE [LARGE SCALE GENOMIC DNA]</scope>
    <source>
        <strain evidence="13">JCM 16242</strain>
    </source>
</reference>
<evidence type="ECO:0000256" key="3">
    <source>
        <dbReference type="ARBA" id="ARBA00022452"/>
    </source>
</evidence>
<evidence type="ECO:0000256" key="4">
    <source>
        <dbReference type="ARBA" id="ARBA00022692"/>
    </source>
</evidence>
<evidence type="ECO:0000256" key="9">
    <source>
        <dbReference type="ARBA" id="ARBA00037313"/>
    </source>
</evidence>
<gene>
    <name evidence="12" type="primary">mdtP</name>
    <name evidence="12" type="ORF">GCM10009126_27880</name>
</gene>
<organism evidence="12 13">
    <name type="scientific">Rhodanobacter caeni</name>
    <dbReference type="NCBI Taxonomy" id="657654"/>
    <lineage>
        <taxon>Bacteria</taxon>
        <taxon>Pseudomonadati</taxon>
        <taxon>Pseudomonadota</taxon>
        <taxon>Gammaproteobacteria</taxon>
        <taxon>Lysobacterales</taxon>
        <taxon>Rhodanobacteraceae</taxon>
        <taxon>Rhodanobacter</taxon>
    </lineage>
</organism>
<keyword evidence="13" id="KW-1185">Reference proteome</keyword>
<sequence>MKHALLRGRPLLTATIVLALAACARAPAKLDHPVLRNDVPLAGLDAPARTGWPAAQWWRKYDDPQLDKLIARALRQSPDIALAQTRVQSAQQSVRLAAAQMGLSINGNAQVSRQRMSEHGLIPSEFLGFTWYNQADIGLQLQYDFDWWGKKRATVEAALDQAHAAQAQRSAAALAIQYAVADTYFGWQADQARLQLVKQMLSMQHQLAQIAALRVKQGVDLPDETQKANARVASLEGMRAAIEGSAQMRKVALAALLGIAPAELPELHARPLPPVERGIPANASIDLIARRPDIVASRWQVESMLKKTDAARAAFFPDIGISAMAGLSSIDMDKLFTLGSRTFALTPAIHLPIFNGGALEANYGLSKAQLDSAVAQYNSAVLGAAREVATQALNAEQLAARRHARQAELDADRQLLASAQARLRQGVRDVRESLAAKAQLLQQQDAALQLQSQALSADLALIKALGGGYRGADEASAKSQPAPSSSSTGAADHERH</sequence>
<evidence type="ECO:0000256" key="7">
    <source>
        <dbReference type="ARBA" id="ARBA00023139"/>
    </source>
</evidence>
<dbReference type="PANTHER" id="PTHR30203">
    <property type="entry name" value="OUTER MEMBRANE CATION EFFLUX PROTEIN"/>
    <property type="match status" value="1"/>
</dbReference>
<proteinExistence type="inferred from homology"/>
<accession>A0ABP3EE71</accession>
<keyword evidence="4 10" id="KW-0812">Transmembrane</keyword>
<dbReference type="Gene3D" id="2.20.200.10">
    <property type="entry name" value="Outer membrane efflux proteins (OEP)"/>
    <property type="match status" value="1"/>
</dbReference>